<evidence type="ECO:0000313" key="2">
    <source>
        <dbReference type="EMBL" id="GAA3910936.1"/>
    </source>
</evidence>
<proteinExistence type="predicted"/>
<evidence type="ECO:0000259" key="1">
    <source>
        <dbReference type="Pfam" id="PF01636"/>
    </source>
</evidence>
<dbReference type="EMBL" id="BAAAZT010000077">
    <property type="protein sequence ID" value="GAA3910936.1"/>
    <property type="molecule type" value="Genomic_DNA"/>
</dbReference>
<keyword evidence="3" id="KW-1185">Reference proteome</keyword>
<feature type="domain" description="Aminoglycoside phosphotransferase" evidence="1">
    <location>
        <begin position="32"/>
        <end position="235"/>
    </location>
</feature>
<sequence>MPLAIKPLAAALEHAGISFRDLEPMADTGLAHDHVWLHRGGDDRVARLPKQSQMKLAPEANLAYQAACFQRAAQSGHTPRLHAVLPADSHLPRGGLVVEAIHGRPAQLPDDLAKISRALASIHGLPVPPAHQRAPLFAPANPWHAMRREIAEQADFVDTALLPDAVRRRIHAALGSMPAQLDDSAAGLISFDAHPGNFLIDDQGRAVLVDLEKCRYGLAGFDLAHASLYTSTTWDVNSRAVLKPQQVADFYRHWQHAMGDTTNGDAAALLACRRAMWLWSLTWCAKWRTQHLQAHDAMRRGEDWSAELSDPALIAHVRERVDHYLSLPAIDFVEDELDYLDDVLG</sequence>
<dbReference type="Gene3D" id="3.90.1200.10">
    <property type="match status" value="1"/>
</dbReference>
<dbReference type="Proteomes" id="UP001500133">
    <property type="component" value="Unassembled WGS sequence"/>
</dbReference>
<dbReference type="InterPro" id="IPR002575">
    <property type="entry name" value="Aminoglycoside_PTrfase"/>
</dbReference>
<dbReference type="SUPFAM" id="SSF56112">
    <property type="entry name" value="Protein kinase-like (PK-like)"/>
    <property type="match status" value="1"/>
</dbReference>
<comment type="caution">
    <text evidence="2">The sequence shown here is derived from an EMBL/GenBank/DDBJ whole genome shotgun (WGS) entry which is preliminary data.</text>
</comment>
<dbReference type="Pfam" id="PF01636">
    <property type="entry name" value="APH"/>
    <property type="match status" value="1"/>
</dbReference>
<gene>
    <name evidence="2" type="ORF">GCM10022228_22600</name>
</gene>
<name>A0ABP7M2A5_9GAMM</name>
<reference evidence="3" key="1">
    <citation type="journal article" date="2019" name="Int. J. Syst. Evol. Microbiol.">
        <title>The Global Catalogue of Microorganisms (GCM) 10K type strain sequencing project: providing services to taxonomists for standard genome sequencing and annotation.</title>
        <authorList>
            <consortium name="The Broad Institute Genomics Platform"/>
            <consortium name="The Broad Institute Genome Sequencing Center for Infectious Disease"/>
            <person name="Wu L."/>
            <person name="Ma J."/>
        </authorList>
    </citation>
    <scope>NUCLEOTIDE SEQUENCE [LARGE SCALE GENOMIC DNA]</scope>
    <source>
        <strain evidence="3">JCM 16914</strain>
    </source>
</reference>
<protein>
    <recommendedName>
        <fullName evidence="1">Aminoglycoside phosphotransferase domain-containing protein</fullName>
    </recommendedName>
</protein>
<dbReference type="InterPro" id="IPR011009">
    <property type="entry name" value="Kinase-like_dom_sf"/>
</dbReference>
<dbReference type="RefSeq" id="WP_344705047.1">
    <property type="nucleotide sequence ID" value="NZ_BAAAZT010000077.1"/>
</dbReference>
<evidence type="ECO:0000313" key="3">
    <source>
        <dbReference type="Proteomes" id="UP001500133"/>
    </source>
</evidence>
<organism evidence="2 3">
    <name type="scientific">Halomonas cibimaris</name>
    <dbReference type="NCBI Taxonomy" id="657012"/>
    <lineage>
        <taxon>Bacteria</taxon>
        <taxon>Pseudomonadati</taxon>
        <taxon>Pseudomonadota</taxon>
        <taxon>Gammaproteobacteria</taxon>
        <taxon>Oceanospirillales</taxon>
        <taxon>Halomonadaceae</taxon>
        <taxon>Halomonas</taxon>
    </lineage>
</organism>
<accession>A0ABP7M2A5</accession>